<feature type="signal peptide" evidence="1">
    <location>
        <begin position="1"/>
        <end position="15"/>
    </location>
</feature>
<comment type="caution">
    <text evidence="2">The sequence shown here is derived from an EMBL/GenBank/DDBJ whole genome shotgun (WGS) entry which is preliminary data.</text>
</comment>
<reference evidence="2" key="1">
    <citation type="submission" date="2019-12" db="EMBL/GenBank/DDBJ databases">
        <title>Genome sequencing and annotation of Brassica cretica.</title>
        <authorList>
            <person name="Studholme D.J."/>
            <person name="Sarris P."/>
        </authorList>
    </citation>
    <scope>NUCLEOTIDE SEQUENCE</scope>
    <source>
        <strain evidence="2">PFS-109/04</strain>
        <tissue evidence="2">Leaf</tissue>
    </source>
</reference>
<evidence type="ECO:0000313" key="2">
    <source>
        <dbReference type="EMBL" id="KAF3602544.1"/>
    </source>
</evidence>
<protein>
    <recommendedName>
        <fullName evidence="4">GDSL esterase/lipase</fullName>
    </recommendedName>
</protein>
<name>A0A8S9SQP0_BRACR</name>
<organism evidence="2 3">
    <name type="scientific">Brassica cretica</name>
    <name type="common">Mustard</name>
    <dbReference type="NCBI Taxonomy" id="69181"/>
    <lineage>
        <taxon>Eukaryota</taxon>
        <taxon>Viridiplantae</taxon>
        <taxon>Streptophyta</taxon>
        <taxon>Embryophyta</taxon>
        <taxon>Tracheophyta</taxon>
        <taxon>Spermatophyta</taxon>
        <taxon>Magnoliopsida</taxon>
        <taxon>eudicotyledons</taxon>
        <taxon>Gunneridae</taxon>
        <taxon>Pentapetalae</taxon>
        <taxon>rosids</taxon>
        <taxon>malvids</taxon>
        <taxon>Brassicales</taxon>
        <taxon>Brassicaceae</taxon>
        <taxon>Brassiceae</taxon>
        <taxon>Brassica</taxon>
    </lineage>
</organism>
<keyword evidence="1" id="KW-0732">Signal</keyword>
<evidence type="ECO:0008006" key="4">
    <source>
        <dbReference type="Google" id="ProtNLM"/>
    </source>
</evidence>
<dbReference type="EMBL" id="QGKX02000004">
    <property type="protein sequence ID" value="KAF3602544.1"/>
    <property type="molecule type" value="Genomic_DNA"/>
</dbReference>
<gene>
    <name evidence="2" type="ORF">F2Q69_00033471</name>
</gene>
<dbReference type="AlphaFoldDB" id="A0A8S9SQP0"/>
<proteinExistence type="predicted"/>
<evidence type="ECO:0000256" key="1">
    <source>
        <dbReference type="SAM" id="SignalP"/>
    </source>
</evidence>
<feature type="chain" id="PRO_5035724630" description="GDSL esterase/lipase" evidence="1">
    <location>
        <begin position="16"/>
        <end position="94"/>
    </location>
</feature>
<sequence>MMMVAMVLSMGLSIGEPIAPCYFIFGDSLVDSGKQQSASILSKSRFCNGKTTVDVIGGSYQQPFLKREATVACIGVPHGVSGDIWVHLELKRGD</sequence>
<evidence type="ECO:0000313" key="3">
    <source>
        <dbReference type="Proteomes" id="UP000712600"/>
    </source>
</evidence>
<dbReference type="Proteomes" id="UP000712600">
    <property type="component" value="Unassembled WGS sequence"/>
</dbReference>
<accession>A0A8S9SQP0</accession>